<evidence type="ECO:0000313" key="2">
    <source>
        <dbReference type="EMBL" id="GMS98046.1"/>
    </source>
</evidence>
<feature type="transmembrane region" description="Helical" evidence="1">
    <location>
        <begin position="41"/>
        <end position="58"/>
    </location>
</feature>
<evidence type="ECO:0008006" key="4">
    <source>
        <dbReference type="Google" id="ProtNLM"/>
    </source>
</evidence>
<dbReference type="PANTHER" id="PTHR45907">
    <property type="entry name" value="SERPENTINE RECEPTOR, CLASS J"/>
    <property type="match status" value="1"/>
</dbReference>
<dbReference type="PANTHER" id="PTHR45907:SF16">
    <property type="entry name" value="SERPENTINE RECEPTOR, CLASS J"/>
    <property type="match status" value="1"/>
</dbReference>
<keyword evidence="1" id="KW-0812">Transmembrane</keyword>
<comment type="caution">
    <text evidence="2">The sequence shown here is derived from an EMBL/GenBank/DDBJ whole genome shotgun (WGS) entry which is preliminary data.</text>
</comment>
<sequence>MTIFDSIETTNIAVGLISNSLLILLSLRFNKQTLGTYKHLLMVFAFYDLFLTVLHAVIEPRVYNFGTVFTFHSENFTDNTWMTIIYVSAFTVPFALTNINFLRRYWAVKK</sequence>
<protein>
    <recommendedName>
        <fullName evidence="4">G protein-coupled receptor</fullName>
    </recommendedName>
</protein>
<proteinExistence type="predicted"/>
<keyword evidence="1" id="KW-0472">Membrane</keyword>
<feature type="non-terminal residue" evidence="2">
    <location>
        <position position="110"/>
    </location>
</feature>
<feature type="transmembrane region" description="Helical" evidence="1">
    <location>
        <begin position="81"/>
        <end position="102"/>
    </location>
</feature>
<reference evidence="2" key="1">
    <citation type="submission" date="2023-10" db="EMBL/GenBank/DDBJ databases">
        <title>Genome assembly of Pristionchus species.</title>
        <authorList>
            <person name="Yoshida K."/>
            <person name="Sommer R.J."/>
        </authorList>
    </citation>
    <scope>NUCLEOTIDE SEQUENCE</scope>
    <source>
        <strain evidence="2">RS0144</strain>
    </source>
</reference>
<dbReference type="AlphaFoldDB" id="A0AAV5TUV3"/>
<dbReference type="Pfam" id="PF10326">
    <property type="entry name" value="7TM_GPCR_Str"/>
    <property type="match status" value="1"/>
</dbReference>
<evidence type="ECO:0000256" key="1">
    <source>
        <dbReference type="SAM" id="Phobius"/>
    </source>
</evidence>
<evidence type="ECO:0000313" key="3">
    <source>
        <dbReference type="Proteomes" id="UP001432027"/>
    </source>
</evidence>
<organism evidence="2 3">
    <name type="scientific">Pristionchus entomophagus</name>
    <dbReference type="NCBI Taxonomy" id="358040"/>
    <lineage>
        <taxon>Eukaryota</taxon>
        <taxon>Metazoa</taxon>
        <taxon>Ecdysozoa</taxon>
        <taxon>Nematoda</taxon>
        <taxon>Chromadorea</taxon>
        <taxon>Rhabditida</taxon>
        <taxon>Rhabditina</taxon>
        <taxon>Diplogasteromorpha</taxon>
        <taxon>Diplogasteroidea</taxon>
        <taxon>Neodiplogasteridae</taxon>
        <taxon>Pristionchus</taxon>
    </lineage>
</organism>
<dbReference type="InterPro" id="IPR019428">
    <property type="entry name" value="7TM_GPCR_serpentine_rcpt_Str"/>
</dbReference>
<dbReference type="Proteomes" id="UP001432027">
    <property type="component" value="Unassembled WGS sequence"/>
</dbReference>
<gene>
    <name evidence="2" type="ORF">PENTCL1PPCAC_20221</name>
</gene>
<dbReference type="EMBL" id="BTSX01000005">
    <property type="protein sequence ID" value="GMS98046.1"/>
    <property type="molecule type" value="Genomic_DNA"/>
</dbReference>
<accession>A0AAV5TUV3</accession>
<keyword evidence="3" id="KW-1185">Reference proteome</keyword>
<keyword evidence="1" id="KW-1133">Transmembrane helix</keyword>
<dbReference type="InterPro" id="IPR019423">
    <property type="entry name" value="7TM_GPCR_serpentine_rcpt_Srj"/>
</dbReference>
<feature type="transmembrane region" description="Helical" evidence="1">
    <location>
        <begin position="12"/>
        <end position="29"/>
    </location>
</feature>
<name>A0AAV5TUV3_9BILA</name>